<gene>
    <name evidence="7" type="ORF">F4561_000496</name>
</gene>
<dbReference type="AlphaFoldDB" id="A0A7W7RCW4"/>
<dbReference type="EMBL" id="JACHJT010000001">
    <property type="protein sequence ID" value="MBB4929676.1"/>
    <property type="molecule type" value="Genomic_DNA"/>
</dbReference>
<keyword evidence="4 6" id="KW-0472">Membrane</keyword>
<accession>A0A7W7RCW4</accession>
<evidence type="ECO:0000256" key="2">
    <source>
        <dbReference type="ARBA" id="ARBA00022692"/>
    </source>
</evidence>
<dbReference type="InterPro" id="IPR032808">
    <property type="entry name" value="DoxX"/>
</dbReference>
<dbReference type="GO" id="GO:0016020">
    <property type="term" value="C:membrane"/>
    <property type="evidence" value="ECO:0007669"/>
    <property type="project" value="UniProtKB-SubCell"/>
</dbReference>
<evidence type="ECO:0000256" key="6">
    <source>
        <dbReference type="SAM" id="Phobius"/>
    </source>
</evidence>
<sequence>MSLATLSVLVALVFLLAGTQKILLRRAVTVPMRRLGAGAPLTRLIGTLEIAGALGLVAGIWFTPIALAAATGLPLLLIGAVGATSEPATTPTDSTAPAQERPLCCSSSPG</sequence>
<comment type="caution">
    <text evidence="7">The sequence shown here is derived from an EMBL/GenBank/DDBJ whole genome shotgun (WGS) entry which is preliminary data.</text>
</comment>
<evidence type="ECO:0000313" key="7">
    <source>
        <dbReference type="EMBL" id="MBB4929676.1"/>
    </source>
</evidence>
<keyword evidence="2 6" id="KW-0812">Transmembrane</keyword>
<evidence type="ECO:0000256" key="3">
    <source>
        <dbReference type="ARBA" id="ARBA00022989"/>
    </source>
</evidence>
<organism evidence="7 8">
    <name type="scientific">Lipingzhangella halophila</name>
    <dbReference type="NCBI Taxonomy" id="1783352"/>
    <lineage>
        <taxon>Bacteria</taxon>
        <taxon>Bacillati</taxon>
        <taxon>Actinomycetota</taxon>
        <taxon>Actinomycetes</taxon>
        <taxon>Streptosporangiales</taxon>
        <taxon>Nocardiopsidaceae</taxon>
        <taxon>Lipingzhangella</taxon>
    </lineage>
</organism>
<keyword evidence="3 6" id="KW-1133">Transmembrane helix</keyword>
<evidence type="ECO:0000256" key="5">
    <source>
        <dbReference type="SAM" id="MobiDB-lite"/>
    </source>
</evidence>
<proteinExistence type="predicted"/>
<name>A0A7W7RCW4_9ACTN</name>
<dbReference type="RefSeq" id="WP_184574345.1">
    <property type="nucleotide sequence ID" value="NZ_JACHJT010000001.1"/>
</dbReference>
<feature type="region of interest" description="Disordered" evidence="5">
    <location>
        <begin position="85"/>
        <end position="110"/>
    </location>
</feature>
<evidence type="ECO:0000256" key="4">
    <source>
        <dbReference type="ARBA" id="ARBA00023136"/>
    </source>
</evidence>
<comment type="subcellular location">
    <subcellularLocation>
        <location evidence="1">Membrane</location>
        <topology evidence="1">Multi-pass membrane protein</topology>
    </subcellularLocation>
</comment>
<dbReference type="Proteomes" id="UP000523007">
    <property type="component" value="Unassembled WGS sequence"/>
</dbReference>
<dbReference type="Pfam" id="PF13564">
    <property type="entry name" value="DoxX_2"/>
    <property type="match status" value="1"/>
</dbReference>
<keyword evidence="8" id="KW-1185">Reference proteome</keyword>
<feature type="compositionally biased region" description="Low complexity" evidence="5">
    <location>
        <begin position="85"/>
        <end position="98"/>
    </location>
</feature>
<feature type="transmembrane region" description="Helical" evidence="6">
    <location>
        <begin position="50"/>
        <end position="77"/>
    </location>
</feature>
<evidence type="ECO:0000313" key="8">
    <source>
        <dbReference type="Proteomes" id="UP000523007"/>
    </source>
</evidence>
<reference evidence="7 8" key="1">
    <citation type="submission" date="2020-08" db="EMBL/GenBank/DDBJ databases">
        <title>Sequencing the genomes of 1000 actinobacteria strains.</title>
        <authorList>
            <person name="Klenk H.-P."/>
        </authorList>
    </citation>
    <scope>NUCLEOTIDE SEQUENCE [LARGE SCALE GENOMIC DNA]</scope>
    <source>
        <strain evidence="7 8">DSM 102030</strain>
    </source>
</reference>
<evidence type="ECO:0000256" key="1">
    <source>
        <dbReference type="ARBA" id="ARBA00004141"/>
    </source>
</evidence>
<protein>
    <submittedName>
        <fullName evidence="7">Putative membrane protein YphA (DoxX/SURF4 family)</fullName>
    </submittedName>
</protein>